<feature type="region of interest" description="Disordered" evidence="1">
    <location>
        <begin position="14"/>
        <end position="86"/>
    </location>
</feature>
<evidence type="ECO:0000256" key="1">
    <source>
        <dbReference type="SAM" id="MobiDB-lite"/>
    </source>
</evidence>
<reference evidence="2 3" key="1">
    <citation type="submission" date="2019-03" db="EMBL/GenBank/DDBJ databases">
        <title>First draft genome of Liparis tanakae, snailfish: a comprehensive survey of snailfish specific genes.</title>
        <authorList>
            <person name="Kim W."/>
            <person name="Song I."/>
            <person name="Jeong J.-H."/>
            <person name="Kim D."/>
            <person name="Kim S."/>
            <person name="Ryu S."/>
            <person name="Song J.Y."/>
            <person name="Lee S.K."/>
        </authorList>
    </citation>
    <scope>NUCLEOTIDE SEQUENCE [LARGE SCALE GENOMIC DNA]</scope>
    <source>
        <tissue evidence="2">Muscle</tissue>
    </source>
</reference>
<dbReference type="Proteomes" id="UP000314294">
    <property type="component" value="Unassembled WGS sequence"/>
</dbReference>
<dbReference type="EMBL" id="SRLO01000407">
    <property type="protein sequence ID" value="TNN57320.1"/>
    <property type="molecule type" value="Genomic_DNA"/>
</dbReference>
<protein>
    <submittedName>
        <fullName evidence="2">Uncharacterized protein</fullName>
    </submittedName>
</protein>
<sequence>MFVSTKRCSHWYQERSRRSCKRDVRAPRQTAASSPEEVKRPNKGGQKKKNPGAHGGGEEPPDFTQPQVYLPGRSACWTKTRTKVSR</sequence>
<keyword evidence="3" id="KW-1185">Reference proteome</keyword>
<evidence type="ECO:0000313" key="2">
    <source>
        <dbReference type="EMBL" id="TNN57320.1"/>
    </source>
</evidence>
<feature type="compositionally biased region" description="Basic and acidic residues" evidence="1">
    <location>
        <begin position="14"/>
        <end position="26"/>
    </location>
</feature>
<comment type="caution">
    <text evidence="2">The sequence shown here is derived from an EMBL/GenBank/DDBJ whole genome shotgun (WGS) entry which is preliminary data.</text>
</comment>
<accession>A0A4Z2GVS2</accession>
<evidence type="ECO:0000313" key="3">
    <source>
        <dbReference type="Proteomes" id="UP000314294"/>
    </source>
</evidence>
<organism evidence="2 3">
    <name type="scientific">Liparis tanakae</name>
    <name type="common">Tanaka's snailfish</name>
    <dbReference type="NCBI Taxonomy" id="230148"/>
    <lineage>
        <taxon>Eukaryota</taxon>
        <taxon>Metazoa</taxon>
        <taxon>Chordata</taxon>
        <taxon>Craniata</taxon>
        <taxon>Vertebrata</taxon>
        <taxon>Euteleostomi</taxon>
        <taxon>Actinopterygii</taxon>
        <taxon>Neopterygii</taxon>
        <taxon>Teleostei</taxon>
        <taxon>Neoteleostei</taxon>
        <taxon>Acanthomorphata</taxon>
        <taxon>Eupercaria</taxon>
        <taxon>Perciformes</taxon>
        <taxon>Cottioidei</taxon>
        <taxon>Cottales</taxon>
        <taxon>Liparidae</taxon>
        <taxon>Liparis</taxon>
    </lineage>
</organism>
<gene>
    <name evidence="2" type="ORF">EYF80_032396</name>
</gene>
<feature type="compositionally biased region" description="Basic residues" evidence="1">
    <location>
        <begin position="41"/>
        <end position="51"/>
    </location>
</feature>
<proteinExistence type="predicted"/>
<dbReference type="AlphaFoldDB" id="A0A4Z2GVS2"/>
<name>A0A4Z2GVS2_9TELE</name>